<dbReference type="PANTHER" id="PTHR15598:SF5">
    <property type="entry name" value="ENHANCER OF MRNA-DECAPPING PROTEIN 4"/>
    <property type="match status" value="1"/>
</dbReference>
<dbReference type="GO" id="GO:0000932">
    <property type="term" value="C:P-body"/>
    <property type="evidence" value="ECO:0007669"/>
    <property type="project" value="UniProtKB-SubCell"/>
</dbReference>
<keyword evidence="8" id="KW-0175">Coiled coil</keyword>
<comment type="similarity">
    <text evidence="2">Belongs to the WD repeat EDC4 family.</text>
</comment>
<feature type="compositionally biased region" description="Pro residues" evidence="10">
    <location>
        <begin position="60"/>
        <end position="71"/>
    </location>
</feature>
<dbReference type="FunFam" id="2.130.10.10:FF:000232">
    <property type="entry name" value="enhancer of mRNA-decapping protein 4"/>
    <property type="match status" value="1"/>
</dbReference>
<evidence type="ECO:0000256" key="7">
    <source>
        <dbReference type="ARBA" id="ARBA00022737"/>
    </source>
</evidence>
<evidence type="ECO:0000256" key="2">
    <source>
        <dbReference type="ARBA" id="ARBA00009639"/>
    </source>
</evidence>
<evidence type="ECO:0000313" key="14">
    <source>
        <dbReference type="Proteomes" id="UP001055439"/>
    </source>
</evidence>
<feature type="compositionally biased region" description="Pro residues" evidence="10">
    <location>
        <begin position="90"/>
        <end position="113"/>
    </location>
</feature>
<evidence type="ECO:0000259" key="12">
    <source>
        <dbReference type="Pfam" id="PF21289"/>
    </source>
</evidence>
<dbReference type="EMBL" id="CP097505">
    <property type="protein sequence ID" value="URD93361.1"/>
    <property type="molecule type" value="Genomic_DNA"/>
</dbReference>
<feature type="compositionally biased region" description="Low complexity" evidence="10">
    <location>
        <begin position="991"/>
        <end position="1000"/>
    </location>
</feature>
<protein>
    <submittedName>
        <fullName evidence="13">WD domain, G-beta repeat domain containing protein</fullName>
    </submittedName>
</protein>
<proteinExistence type="inferred from homology"/>
<feature type="domain" description="Enhancer of mRNA-decapping protein 4 WD40 repeat region" evidence="11">
    <location>
        <begin position="264"/>
        <end position="575"/>
    </location>
</feature>
<keyword evidence="3" id="KW-0963">Cytoplasm</keyword>
<comment type="subcellular location">
    <subcellularLocation>
        <location evidence="1">Cytoplasm</location>
        <location evidence="1">P-body</location>
    </subcellularLocation>
</comment>
<sequence>MFACAVNGFSFRSPLPSSVRSPPPFPPLFALCPPLRIASPTPPRRCARQCHSAHEIPAIVPGPPKPRPPMGSPAGNPNLFKPPNANPITGPSPFPQPSSYPSPPPSYPSPPPHGAFSYPPTTSPFHHHAFLLHPQDPLHRPAIAYAAAGTRPPNPNSGLSASPNPISDNNPGARLMALLNPPTSQFESAVSMPAPSTMPLELSHPPNAVALRSTPFTLAVVQPVPARLPSSKQPRGRLLGGGHTCAYDVDSRLLGESQPPQLEVTPITKYISDPGLVLGRQIAVNRTYICYGLKLGAIRVLNINTALRSLLKGHSQRVTDMTFFAEDVHLLASASIDGRVFVWKIDEVPDEENRPQITEKKIIAVQIVGNGESYHPRICWHSHKQEFLFVGIGNRVLKIDLIRIGRGKEFSAEEPLKCPAEKLIDGIQLVGKHDGDVTDLSISQWMITRLVSASKDGTVKIWEDRKAVPLAMLRPHGGEPVNSVAFMTSPHRPDHINLVTAGPLNREVKIWASTSEEGWLLPGDSESWQCTQTLDLRSSLEPHLEEAFFNQIVVLPQANLIVIANAKKNAIYAVHVDYGPCPASTHMDYIADFTVTMPILSLTGTNDFLADGEQVIQIYCVQTQAIQQYAMELNQCLPPPTANARLAENPLYHAFKTPSSETLSELEAFHGPPDNTPSAINASPKEQLSVSSTRGASSAPYSTDSVSSEVMKIPELSTSKPEAKTDVPPLAEKDIDVHHVSSSVPVNLDLAGRLAGLSGPRKAEHGSPLVNNVFDYSVDRRVDSLVAIPPMPSTNDNLRKDDPISGQNDPSKVLNPLLLIKINGNTAHLITPSEILLGVICSSDISHVIQVPLGEKVQVQETIVNNNIKSQEVEVKVAGKGQSGQKEDFDSHKVQQAVTTEDKERPFQTLEATLGVDHESSMVLETCTMRESCLADDTAETMDQPCSTLKVDVEYKKRDMPEKESDVTAIPQSLSIAEGKKQKAKQHHMTDLSSPSLSPFDSKDSLNEPGRSSVVPSTDAVIPQILALQETLNQLTNMQKEMQKQMGVMLATPILNEGKRLETALGGCMEKAIKENADVLWAHFQEENWKHGRVAKDQMQQLTNLITNVMNRDLPAMLERTSKKEISAVGPTVARAITPVISSVITELFQKGVGDKAVNQLEKSITAKLEATMSRQIQTQFQTSGKQVLQDAFRSCVESSVVPAFEKSCKTMFEQVDSAFQKGMNEHTAAAQQQLEAAYTPLALTLRDAINSTSSITQNLTTELIDGQRKLVALVTAGNTTVANPISMQQTGAPMPGLPETALSVQQVEAPMDPKKELSRLISECKYEEAFAIALQRSDVSIVSWLCAQVDLRAICYTAPLPMSQGVLLALLQQLACDIGTESSRKVSWMTDVALVINPTDPMITLYIQPILEQVYNILAHQRSLPTTSASDVTNMRVVMHVINSVLMSCK</sequence>
<organism evidence="13 14">
    <name type="scientific">Musa troglodytarum</name>
    <name type="common">fe'i banana</name>
    <dbReference type="NCBI Taxonomy" id="320322"/>
    <lineage>
        <taxon>Eukaryota</taxon>
        <taxon>Viridiplantae</taxon>
        <taxon>Streptophyta</taxon>
        <taxon>Embryophyta</taxon>
        <taxon>Tracheophyta</taxon>
        <taxon>Spermatophyta</taxon>
        <taxon>Magnoliopsida</taxon>
        <taxon>Liliopsida</taxon>
        <taxon>Zingiberales</taxon>
        <taxon>Musaceae</taxon>
        <taxon>Musa</taxon>
    </lineage>
</organism>
<dbReference type="PROSITE" id="PS50082">
    <property type="entry name" value="WD_REPEATS_2"/>
    <property type="match status" value="2"/>
</dbReference>
<dbReference type="Gene3D" id="2.130.10.10">
    <property type="entry name" value="YVTN repeat-like/Quinoprotein amine dehydrogenase"/>
    <property type="match status" value="1"/>
</dbReference>
<evidence type="ECO:0000256" key="4">
    <source>
        <dbReference type="ARBA" id="ARBA00022553"/>
    </source>
</evidence>
<feature type="region of interest" description="Disordered" evidence="10">
    <location>
        <begin position="666"/>
        <end position="726"/>
    </location>
</feature>
<dbReference type="InterPro" id="IPR036322">
    <property type="entry name" value="WD40_repeat_dom_sf"/>
</dbReference>
<keyword evidence="14" id="KW-1185">Reference proteome</keyword>
<dbReference type="Proteomes" id="UP001055439">
    <property type="component" value="Chromosome 3"/>
</dbReference>
<keyword evidence="4" id="KW-0597">Phosphoprotein</keyword>
<keyword evidence="6" id="KW-0507">mRNA processing</keyword>
<evidence type="ECO:0000259" key="11">
    <source>
        <dbReference type="Pfam" id="PF16529"/>
    </source>
</evidence>
<dbReference type="Pfam" id="PF21289">
    <property type="entry name" value="EDC4_C"/>
    <property type="match status" value="1"/>
</dbReference>
<dbReference type="InterPro" id="IPR032401">
    <property type="entry name" value="EDC4_WD40"/>
</dbReference>
<evidence type="ECO:0000256" key="8">
    <source>
        <dbReference type="ARBA" id="ARBA00023054"/>
    </source>
</evidence>
<dbReference type="InterPro" id="IPR049404">
    <property type="entry name" value="EDC4_C"/>
</dbReference>
<dbReference type="OrthoDB" id="21128at2759"/>
<accession>A0A9E7JUX4</accession>
<evidence type="ECO:0000313" key="13">
    <source>
        <dbReference type="EMBL" id="URD93361.1"/>
    </source>
</evidence>
<dbReference type="Pfam" id="PF16529">
    <property type="entry name" value="Ge1_WD40"/>
    <property type="match status" value="1"/>
</dbReference>
<dbReference type="InterPro" id="IPR001680">
    <property type="entry name" value="WD40_rpt"/>
</dbReference>
<feature type="repeat" description="WD" evidence="9">
    <location>
        <begin position="311"/>
        <end position="346"/>
    </location>
</feature>
<evidence type="ECO:0000256" key="5">
    <source>
        <dbReference type="ARBA" id="ARBA00022574"/>
    </source>
</evidence>
<feature type="domain" description="Enhancer of mRNA-decapping protein 4 C-terminal" evidence="12">
    <location>
        <begin position="1320"/>
        <end position="1423"/>
    </location>
</feature>
<reference evidence="13" key="1">
    <citation type="submission" date="2022-05" db="EMBL/GenBank/DDBJ databases">
        <title>The Musa troglodytarum L. genome provides insights into the mechanism of non-climacteric behaviour and enrichment of carotenoids.</title>
        <authorList>
            <person name="Wang J."/>
        </authorList>
    </citation>
    <scope>NUCLEOTIDE SEQUENCE</scope>
    <source>
        <tissue evidence="13">Leaf</tissue>
    </source>
</reference>
<name>A0A9E7JUX4_9LILI</name>
<feature type="compositionally biased region" description="Polar residues" evidence="10">
    <location>
        <begin position="676"/>
        <end position="708"/>
    </location>
</feature>
<dbReference type="InterPro" id="IPR015943">
    <property type="entry name" value="WD40/YVTN_repeat-like_dom_sf"/>
</dbReference>
<dbReference type="SUPFAM" id="SSF50978">
    <property type="entry name" value="WD40 repeat-like"/>
    <property type="match status" value="1"/>
</dbReference>
<dbReference type="PANTHER" id="PTHR15598">
    <property type="entry name" value="ENHANCER OF MRNA-DECAPPING PROTEIN 4"/>
    <property type="match status" value="1"/>
</dbReference>
<dbReference type="InterPro" id="IPR044938">
    <property type="entry name" value="EDC4_C_sf"/>
</dbReference>
<feature type="region of interest" description="Disordered" evidence="10">
    <location>
        <begin position="957"/>
        <end position="1015"/>
    </location>
</feature>
<evidence type="ECO:0000256" key="3">
    <source>
        <dbReference type="ARBA" id="ARBA00022490"/>
    </source>
</evidence>
<dbReference type="PROSITE" id="PS50294">
    <property type="entry name" value="WD_REPEATS_REGION"/>
    <property type="match status" value="1"/>
</dbReference>
<feature type="repeat" description="WD" evidence="9">
    <location>
        <begin position="430"/>
        <end position="463"/>
    </location>
</feature>
<dbReference type="FunFam" id="1.10.220.100:FF:000001">
    <property type="entry name" value="Enhancer of mRNA-decapping protein 4"/>
    <property type="match status" value="1"/>
</dbReference>
<gene>
    <name evidence="13" type="ORF">MUK42_00490</name>
</gene>
<evidence type="ECO:0000256" key="9">
    <source>
        <dbReference type="PROSITE-ProRule" id="PRU00221"/>
    </source>
</evidence>
<keyword evidence="5 9" id="KW-0853">WD repeat</keyword>
<evidence type="ECO:0000256" key="10">
    <source>
        <dbReference type="SAM" id="MobiDB-lite"/>
    </source>
</evidence>
<dbReference type="Gene3D" id="1.10.220.100">
    <property type="entry name" value="conserved c-terminal region of ge- 1"/>
    <property type="match status" value="1"/>
</dbReference>
<dbReference type="GO" id="GO:0006397">
    <property type="term" value="P:mRNA processing"/>
    <property type="evidence" value="ECO:0007669"/>
    <property type="project" value="UniProtKB-KW"/>
</dbReference>
<dbReference type="InterPro" id="IPR045152">
    <property type="entry name" value="EDC4-like"/>
</dbReference>
<feature type="region of interest" description="Disordered" evidence="10">
    <location>
        <begin position="57"/>
        <end position="120"/>
    </location>
</feature>
<keyword evidence="7" id="KW-0677">Repeat</keyword>
<feature type="compositionally biased region" description="Basic and acidic residues" evidence="10">
    <location>
        <begin position="957"/>
        <end position="966"/>
    </location>
</feature>
<dbReference type="GO" id="GO:0031087">
    <property type="term" value="P:deadenylation-independent decapping of nuclear-transcribed mRNA"/>
    <property type="evidence" value="ECO:0007669"/>
    <property type="project" value="InterPro"/>
</dbReference>
<evidence type="ECO:0000256" key="1">
    <source>
        <dbReference type="ARBA" id="ARBA00004201"/>
    </source>
</evidence>
<dbReference type="SMART" id="SM00320">
    <property type="entry name" value="WD40"/>
    <property type="match status" value="3"/>
</dbReference>
<evidence type="ECO:0000256" key="6">
    <source>
        <dbReference type="ARBA" id="ARBA00022664"/>
    </source>
</evidence>